<accession>A0A841I6D4</accession>
<gene>
    <name evidence="2" type="ORF">HNR42_002846</name>
</gene>
<dbReference type="Proteomes" id="UP000569951">
    <property type="component" value="Unassembled WGS sequence"/>
</dbReference>
<dbReference type="Gene3D" id="3.40.50.300">
    <property type="entry name" value="P-loop containing nucleotide triphosphate hydrolases"/>
    <property type="match status" value="1"/>
</dbReference>
<evidence type="ECO:0000259" key="1">
    <source>
        <dbReference type="Pfam" id="PF09848"/>
    </source>
</evidence>
<dbReference type="AlphaFoldDB" id="A0A841I6D4"/>
<proteinExistence type="predicted"/>
<evidence type="ECO:0000313" key="3">
    <source>
        <dbReference type="Proteomes" id="UP000569951"/>
    </source>
</evidence>
<dbReference type="Pfam" id="PF09848">
    <property type="entry name" value="SLFN-g3_helicase"/>
    <property type="match status" value="1"/>
</dbReference>
<keyword evidence="3" id="KW-1185">Reference proteome</keyword>
<sequence>MERFLQEDDDAIIGALVTAVAKTGIESQRATQIAAWREEIRILKDQLHAHDLRRWHIALEYELPRRSKRPDVILLADDVIFVVEFKVGAKDHDASARWQAEDYCLNLRDFHAESRNRTLVPVVCASNASNAPEDDAPIGTGTAGVQHVIQTNRWHLGQHLIRAHAEHHRPDAPPIEACAWLTSPYRPTPTITEAAIRLYEHHGVRDLSHSHAYNLDRTTGMLTRIVRDAREHHRRVICFVTGVPGAGKTLTGLDVVHDPALRSHDAPAGIFLSGNGPLVKVVQEAIVMSQVRQGRRRQDCMHEVTTFIQNVHQFLRYHHEHPELAPHEHVVVFDEAQRAWDSAQMQRKWNVGVSEADVLLDVMERLPDWSVVIALVGGGQEIFSGEAGLEEWGRALERRGDRWEIVASPDVVEGAASVAGHRLFAHGIPEQVTIREEPDAHLAVSVRSHRAQRLAEWVNDLLTLNPERARHVLPDSREFPLFVTRDLDQARAWLRLRSGMDPDRRCGLVATSEDQRLRAHGLESSSAFRLDYPFQKWFLAPPSDCRSSYTLEVAASEFECQGLELDWVGVCWGGDLTPESDQVTWAYRKFRGANWQNVRQDVERAYVRNRYRVLLTRARQGMVIWVPPGAAHDPTRDPQRFDRLYQYLRSAGVPDLQENLQA</sequence>
<organism evidence="2 3">
    <name type="scientific">Deinobacterium chartae</name>
    <dbReference type="NCBI Taxonomy" id="521158"/>
    <lineage>
        <taxon>Bacteria</taxon>
        <taxon>Thermotogati</taxon>
        <taxon>Deinococcota</taxon>
        <taxon>Deinococci</taxon>
        <taxon>Deinococcales</taxon>
        <taxon>Deinococcaceae</taxon>
        <taxon>Deinobacterium</taxon>
    </lineage>
</organism>
<feature type="domain" description="Schlafen group 3-like DNA/RNA helicase" evidence="1">
    <location>
        <begin position="235"/>
        <end position="627"/>
    </location>
</feature>
<dbReference type="InterPro" id="IPR027417">
    <property type="entry name" value="P-loop_NTPase"/>
</dbReference>
<comment type="caution">
    <text evidence="2">The sequence shown here is derived from an EMBL/GenBank/DDBJ whole genome shotgun (WGS) entry which is preliminary data.</text>
</comment>
<dbReference type="InterPro" id="IPR018647">
    <property type="entry name" value="SLFN_3-like_DNA/RNA_helicase"/>
</dbReference>
<dbReference type="RefSeq" id="WP_183988160.1">
    <property type="nucleotide sequence ID" value="NZ_JACHHG010000011.1"/>
</dbReference>
<name>A0A841I6D4_9DEIO</name>
<reference evidence="2 3" key="1">
    <citation type="submission" date="2020-08" db="EMBL/GenBank/DDBJ databases">
        <title>Genomic Encyclopedia of Type Strains, Phase IV (KMG-IV): sequencing the most valuable type-strain genomes for metagenomic binning, comparative biology and taxonomic classification.</title>
        <authorList>
            <person name="Goeker M."/>
        </authorList>
    </citation>
    <scope>NUCLEOTIDE SEQUENCE [LARGE SCALE GENOMIC DNA]</scope>
    <source>
        <strain evidence="2 3">DSM 21458</strain>
    </source>
</reference>
<protein>
    <recommendedName>
        <fullName evidence="1">Schlafen group 3-like DNA/RNA helicase domain-containing protein</fullName>
    </recommendedName>
</protein>
<dbReference type="EMBL" id="JACHHG010000011">
    <property type="protein sequence ID" value="MBB6099405.1"/>
    <property type="molecule type" value="Genomic_DNA"/>
</dbReference>
<evidence type="ECO:0000313" key="2">
    <source>
        <dbReference type="EMBL" id="MBB6099405.1"/>
    </source>
</evidence>